<accession>A0A0C3S331</accession>
<evidence type="ECO:0000256" key="2">
    <source>
        <dbReference type="ARBA" id="ARBA00011043"/>
    </source>
</evidence>
<organism evidence="8 9">
    <name type="scientific">Phlebiopsis gigantea (strain 11061_1 CR5-6)</name>
    <name type="common">White-rot fungus</name>
    <name type="synonym">Peniophora gigantea</name>
    <dbReference type="NCBI Taxonomy" id="745531"/>
    <lineage>
        <taxon>Eukaryota</taxon>
        <taxon>Fungi</taxon>
        <taxon>Dikarya</taxon>
        <taxon>Basidiomycota</taxon>
        <taxon>Agaricomycotina</taxon>
        <taxon>Agaricomycetes</taxon>
        <taxon>Polyporales</taxon>
        <taxon>Phanerochaetaceae</taxon>
        <taxon>Phlebiopsis</taxon>
    </lineage>
</organism>
<evidence type="ECO:0000256" key="1">
    <source>
        <dbReference type="ARBA" id="ARBA00004173"/>
    </source>
</evidence>
<dbReference type="NCBIfam" id="NF003661">
    <property type="entry name" value="PRK05291.1-3"/>
    <property type="match status" value="1"/>
</dbReference>
<dbReference type="PANTHER" id="PTHR42714">
    <property type="entry name" value="TRNA MODIFICATION GTPASE GTPBP3"/>
    <property type="match status" value="1"/>
</dbReference>
<dbReference type="SUPFAM" id="SSF116878">
    <property type="entry name" value="TrmE connector domain"/>
    <property type="match status" value="1"/>
</dbReference>
<dbReference type="PROSITE" id="PS51709">
    <property type="entry name" value="G_TRME"/>
    <property type="match status" value="1"/>
</dbReference>
<dbReference type="GO" id="GO:0003924">
    <property type="term" value="F:GTPase activity"/>
    <property type="evidence" value="ECO:0007669"/>
    <property type="project" value="InterPro"/>
</dbReference>
<dbReference type="FunFam" id="3.30.1360.120:FF:000007">
    <property type="entry name" value="tRNA modification GTPase GTPBP3, mitochondrial"/>
    <property type="match status" value="1"/>
</dbReference>
<gene>
    <name evidence="8" type="ORF">PHLGIDRAFT_28795</name>
</gene>
<dbReference type="NCBIfam" id="TIGR00231">
    <property type="entry name" value="small_GTP"/>
    <property type="match status" value="1"/>
</dbReference>
<dbReference type="InterPro" id="IPR027417">
    <property type="entry name" value="P-loop_NTPase"/>
</dbReference>
<evidence type="ECO:0000313" key="9">
    <source>
        <dbReference type="Proteomes" id="UP000053257"/>
    </source>
</evidence>
<dbReference type="InterPro" id="IPR005225">
    <property type="entry name" value="Small_GTP-bd"/>
</dbReference>
<dbReference type="InterPro" id="IPR031168">
    <property type="entry name" value="G_TrmE"/>
</dbReference>
<protein>
    <recommendedName>
        <fullName evidence="7">TrmE-type G domain-containing protein</fullName>
    </recommendedName>
</protein>
<dbReference type="Pfam" id="PF10396">
    <property type="entry name" value="TrmE_N"/>
    <property type="match status" value="1"/>
</dbReference>
<dbReference type="InterPro" id="IPR027368">
    <property type="entry name" value="MnmE_dom2"/>
</dbReference>
<keyword evidence="3 6" id="KW-0819">tRNA processing</keyword>
<dbReference type="Gene3D" id="3.40.50.300">
    <property type="entry name" value="P-loop containing nucleotide triphosphate hydrolases"/>
    <property type="match status" value="1"/>
</dbReference>
<evidence type="ECO:0000313" key="8">
    <source>
        <dbReference type="EMBL" id="KIP09826.1"/>
    </source>
</evidence>
<dbReference type="InterPro" id="IPR025867">
    <property type="entry name" value="MnmE_helical"/>
</dbReference>
<dbReference type="AlphaFoldDB" id="A0A0C3S331"/>
<proteinExistence type="inferred from homology"/>
<evidence type="ECO:0000256" key="4">
    <source>
        <dbReference type="ARBA" id="ARBA00022741"/>
    </source>
</evidence>
<dbReference type="GO" id="GO:0002098">
    <property type="term" value="P:tRNA wobble uridine modification"/>
    <property type="evidence" value="ECO:0007669"/>
    <property type="project" value="TreeGrafter"/>
</dbReference>
<dbReference type="InterPro" id="IPR027266">
    <property type="entry name" value="TrmE/GcvT-like"/>
</dbReference>
<dbReference type="HOGENOM" id="CLU_019624_3_1_1"/>
<evidence type="ECO:0000256" key="3">
    <source>
        <dbReference type="ARBA" id="ARBA00022694"/>
    </source>
</evidence>
<dbReference type="InterPro" id="IPR003593">
    <property type="entry name" value="AAA+_ATPase"/>
</dbReference>
<reference evidence="8 9" key="1">
    <citation type="journal article" date="2014" name="PLoS Genet.">
        <title>Analysis of the Phlebiopsis gigantea genome, transcriptome and secretome provides insight into its pioneer colonization strategies of wood.</title>
        <authorList>
            <person name="Hori C."/>
            <person name="Ishida T."/>
            <person name="Igarashi K."/>
            <person name="Samejima M."/>
            <person name="Suzuki H."/>
            <person name="Master E."/>
            <person name="Ferreira P."/>
            <person name="Ruiz-Duenas F.J."/>
            <person name="Held B."/>
            <person name="Canessa P."/>
            <person name="Larrondo L.F."/>
            <person name="Schmoll M."/>
            <person name="Druzhinina I.S."/>
            <person name="Kubicek C.P."/>
            <person name="Gaskell J.A."/>
            <person name="Kersten P."/>
            <person name="St John F."/>
            <person name="Glasner J."/>
            <person name="Sabat G."/>
            <person name="Splinter BonDurant S."/>
            <person name="Syed K."/>
            <person name="Yadav J."/>
            <person name="Mgbeahuruike A.C."/>
            <person name="Kovalchuk A."/>
            <person name="Asiegbu F.O."/>
            <person name="Lackner G."/>
            <person name="Hoffmeister D."/>
            <person name="Rencoret J."/>
            <person name="Gutierrez A."/>
            <person name="Sun H."/>
            <person name="Lindquist E."/>
            <person name="Barry K."/>
            <person name="Riley R."/>
            <person name="Grigoriev I.V."/>
            <person name="Henrissat B."/>
            <person name="Kues U."/>
            <person name="Berka R.M."/>
            <person name="Martinez A.T."/>
            <person name="Covert S.F."/>
            <person name="Blanchette R.A."/>
            <person name="Cullen D."/>
        </authorList>
    </citation>
    <scope>NUCLEOTIDE SEQUENCE [LARGE SCALE GENOMIC DNA]</scope>
    <source>
        <strain evidence="8 9">11061_1 CR5-6</strain>
    </source>
</reference>
<comment type="subcellular location">
    <subcellularLocation>
        <location evidence="1">Mitochondrion</location>
    </subcellularLocation>
</comment>
<dbReference type="OrthoDB" id="188276at2759"/>
<keyword evidence="5 6" id="KW-0342">GTP-binding</keyword>
<dbReference type="CDD" id="cd04164">
    <property type="entry name" value="trmE"/>
    <property type="match status" value="1"/>
</dbReference>
<dbReference type="GO" id="GO:0030488">
    <property type="term" value="P:tRNA methylation"/>
    <property type="evidence" value="ECO:0007669"/>
    <property type="project" value="TreeGrafter"/>
</dbReference>
<comment type="similarity">
    <text evidence="2 6">Belongs to the TRAFAC class TrmE-Era-EngA-EngB-Septin-like GTPase superfamily. TrmE GTPase family.</text>
</comment>
<dbReference type="SMART" id="SM00382">
    <property type="entry name" value="AAA"/>
    <property type="match status" value="1"/>
</dbReference>
<dbReference type="InterPro" id="IPR004520">
    <property type="entry name" value="GTPase_MnmE"/>
</dbReference>
<dbReference type="Pfam" id="PF01926">
    <property type="entry name" value="MMR_HSR1"/>
    <property type="match status" value="1"/>
</dbReference>
<keyword evidence="4 6" id="KW-0547">Nucleotide-binding</keyword>
<dbReference type="GO" id="GO:0005739">
    <property type="term" value="C:mitochondrion"/>
    <property type="evidence" value="ECO:0007669"/>
    <property type="project" value="UniProtKB-SubCell"/>
</dbReference>
<dbReference type="Gene3D" id="1.20.120.430">
    <property type="entry name" value="tRNA modification GTPase MnmE domain 2"/>
    <property type="match status" value="1"/>
</dbReference>
<feature type="domain" description="TrmE-type G" evidence="7">
    <location>
        <begin position="288"/>
        <end position="460"/>
    </location>
</feature>
<evidence type="ECO:0000256" key="5">
    <source>
        <dbReference type="ARBA" id="ARBA00023134"/>
    </source>
</evidence>
<dbReference type="HAMAP" id="MF_00379">
    <property type="entry name" value="GTPase_MnmE"/>
    <property type="match status" value="1"/>
</dbReference>
<dbReference type="GO" id="GO:0005525">
    <property type="term" value="F:GTP binding"/>
    <property type="evidence" value="ECO:0007669"/>
    <property type="project" value="UniProtKB-KW"/>
</dbReference>
<dbReference type="NCBIfam" id="TIGR00450">
    <property type="entry name" value="mnmE_trmE_thdF"/>
    <property type="match status" value="1"/>
</dbReference>
<dbReference type="PANTHER" id="PTHR42714:SF2">
    <property type="entry name" value="TRNA MODIFICATION GTPASE GTPBP3, MITOCHONDRIAL"/>
    <property type="match status" value="1"/>
</dbReference>
<name>A0A0C3S331_PHLG1</name>
<evidence type="ECO:0000259" key="7">
    <source>
        <dbReference type="PROSITE" id="PS51709"/>
    </source>
</evidence>
<dbReference type="CDD" id="cd14858">
    <property type="entry name" value="TrmE_N"/>
    <property type="match status" value="1"/>
</dbReference>
<keyword evidence="9" id="KW-1185">Reference proteome</keyword>
<dbReference type="Gene3D" id="3.30.1360.120">
    <property type="entry name" value="Probable tRNA modification gtpase trme, domain 1"/>
    <property type="match status" value="1"/>
</dbReference>
<dbReference type="EMBL" id="KN840461">
    <property type="protein sequence ID" value="KIP09826.1"/>
    <property type="molecule type" value="Genomic_DNA"/>
</dbReference>
<sequence length="550" mass="60054">MLAKWFVRIPRTTWQYYSLRVPSSSRATARAVHLPATSSLRGIRPTSDGTGLVLSDAQRKTIYALSTPPGKAGVAVIRISGVDALQVWRAVVCRPTKGRSLVKARIHIEGDPEPWRMYRCEVVHPETQELLDSGLAIYFKGPKSFTGDDTVELHVHSGRAVIASVLAALGSFPTLRLAEPGEFTRRAFESGRLDLTEVEGLHDLINADTSSQRQAALQAAGGILKDRFESLRATILRSLSLVEALIDFGEEDVEDHVLDEAKALARQTYGILGSLLSDYRRSEIVRTGLRVAIFGPPNAGKSTLLNFLAKREAAIVTNIPGTTRDVLEVSLDISGLPVIISDTAGIRATDDVVETIGIKRALEAVEKADLKLCVIDIQDIIGSSPVLSPDLIAIIRHTRPIVLLNKLDSATPNVLEETELVHRLVQEYGAVGVWAVSLRTGAGVDAFLEEFGDHLRERFALNDGLNEEDVPLVINARHREHLISASNFISAFLDQTTASSDGEVDLETPQDLVLAAEELRYAAQSIGKITGRIDVEDILDTIFREFCIGK</sequence>
<dbReference type="STRING" id="745531.A0A0C3S331"/>
<dbReference type="Proteomes" id="UP000053257">
    <property type="component" value="Unassembled WGS sequence"/>
</dbReference>
<dbReference type="InterPro" id="IPR006073">
    <property type="entry name" value="GTP-bd"/>
</dbReference>
<dbReference type="Pfam" id="PF12631">
    <property type="entry name" value="MnmE_helical"/>
    <property type="match status" value="1"/>
</dbReference>
<dbReference type="InterPro" id="IPR018948">
    <property type="entry name" value="GTP-bd_TrmE_N"/>
</dbReference>
<evidence type="ECO:0000256" key="6">
    <source>
        <dbReference type="RuleBase" id="RU003313"/>
    </source>
</evidence>
<dbReference type="SUPFAM" id="SSF52540">
    <property type="entry name" value="P-loop containing nucleoside triphosphate hydrolases"/>
    <property type="match status" value="1"/>
</dbReference>